<dbReference type="InterPro" id="IPR009057">
    <property type="entry name" value="Homeodomain-like_sf"/>
</dbReference>
<name>A0A921FUV0_SPOPS</name>
<dbReference type="Pfam" id="PF00440">
    <property type="entry name" value="TetR_N"/>
    <property type="match status" value="1"/>
</dbReference>
<dbReference type="Gene3D" id="1.10.357.10">
    <property type="entry name" value="Tetracycline Repressor, domain 2"/>
    <property type="match status" value="1"/>
</dbReference>
<reference evidence="4" key="1">
    <citation type="journal article" date="2021" name="PeerJ">
        <title>Extensive microbial diversity within the chicken gut microbiome revealed by metagenomics and culture.</title>
        <authorList>
            <person name="Gilroy R."/>
            <person name="Ravi A."/>
            <person name="Getino M."/>
            <person name="Pursley I."/>
            <person name="Horton D.L."/>
            <person name="Alikhan N.F."/>
            <person name="Baker D."/>
            <person name="Gharbi K."/>
            <person name="Hall N."/>
            <person name="Watson M."/>
            <person name="Adriaenssens E.M."/>
            <person name="Foster-Nyarko E."/>
            <person name="Jarju S."/>
            <person name="Secka A."/>
            <person name="Antonio M."/>
            <person name="Oren A."/>
            <person name="Chaudhuri R.R."/>
            <person name="La Ragione R."/>
            <person name="Hildebrand F."/>
            <person name="Pallen M.J."/>
        </authorList>
    </citation>
    <scope>NUCLEOTIDE SEQUENCE</scope>
    <source>
        <strain evidence="4">CHK171-7178</strain>
    </source>
</reference>
<dbReference type="InterPro" id="IPR001647">
    <property type="entry name" value="HTH_TetR"/>
</dbReference>
<evidence type="ECO:0000313" key="4">
    <source>
        <dbReference type="EMBL" id="HJF30155.1"/>
    </source>
</evidence>
<proteinExistence type="predicted"/>
<sequence>MDGFQRRREQKKNAILTAALALFMESGVQKVSITEIAEKASVSQVTIYNYFESKENLSQLVLKFYVDQVWDEQKKLLDSHLPFEDKIKQVIFSKSEYALEINEHFFEYFMNDYSNGKSYVEEVYTNEAIPRFIHLFNEGKEQGFIDPTMSNEAMLLYLQMFKDFLQKKDIAPTILPLTEDLTKLFFYGIVGKGEEDKKST</sequence>
<dbReference type="SUPFAM" id="SSF46689">
    <property type="entry name" value="Homeodomain-like"/>
    <property type="match status" value="1"/>
</dbReference>
<evidence type="ECO:0000259" key="3">
    <source>
        <dbReference type="PROSITE" id="PS50977"/>
    </source>
</evidence>
<dbReference type="PANTHER" id="PTHR43479:SF11">
    <property type="entry name" value="ACREF_ENVCD OPERON REPRESSOR-RELATED"/>
    <property type="match status" value="1"/>
</dbReference>
<comment type="caution">
    <text evidence="4">The sequence shown here is derived from an EMBL/GenBank/DDBJ whole genome shotgun (WGS) entry which is preliminary data.</text>
</comment>
<reference evidence="4" key="2">
    <citation type="submission" date="2021-09" db="EMBL/GenBank/DDBJ databases">
        <authorList>
            <person name="Gilroy R."/>
        </authorList>
    </citation>
    <scope>NUCLEOTIDE SEQUENCE</scope>
    <source>
        <strain evidence="4">CHK171-7178</strain>
    </source>
</reference>
<dbReference type="AlphaFoldDB" id="A0A921FUV0"/>
<accession>A0A921FUV0</accession>
<evidence type="ECO:0000256" key="1">
    <source>
        <dbReference type="ARBA" id="ARBA00023125"/>
    </source>
</evidence>
<dbReference type="PANTHER" id="PTHR43479">
    <property type="entry name" value="ACREF/ENVCD OPERON REPRESSOR-RELATED"/>
    <property type="match status" value="1"/>
</dbReference>
<dbReference type="PROSITE" id="PS50977">
    <property type="entry name" value="HTH_TETR_2"/>
    <property type="match status" value="1"/>
</dbReference>
<feature type="domain" description="HTH tetR-type" evidence="3">
    <location>
        <begin position="9"/>
        <end position="69"/>
    </location>
</feature>
<dbReference type="EMBL" id="DYWT01000001">
    <property type="protein sequence ID" value="HJF30155.1"/>
    <property type="molecule type" value="Genomic_DNA"/>
</dbReference>
<keyword evidence="1 2" id="KW-0238">DNA-binding</keyword>
<evidence type="ECO:0000313" key="5">
    <source>
        <dbReference type="Proteomes" id="UP000698173"/>
    </source>
</evidence>
<protein>
    <submittedName>
        <fullName evidence="4">TetR/AcrR family transcriptional regulator</fullName>
    </submittedName>
</protein>
<feature type="DNA-binding region" description="H-T-H motif" evidence="2">
    <location>
        <begin position="32"/>
        <end position="51"/>
    </location>
</feature>
<dbReference type="InterPro" id="IPR050624">
    <property type="entry name" value="HTH-type_Tx_Regulator"/>
</dbReference>
<evidence type="ECO:0000256" key="2">
    <source>
        <dbReference type="PROSITE-ProRule" id="PRU00335"/>
    </source>
</evidence>
<dbReference type="GO" id="GO:0003677">
    <property type="term" value="F:DNA binding"/>
    <property type="evidence" value="ECO:0007669"/>
    <property type="project" value="UniProtKB-UniRule"/>
</dbReference>
<dbReference type="Proteomes" id="UP000698173">
    <property type="component" value="Unassembled WGS sequence"/>
</dbReference>
<dbReference type="PRINTS" id="PR00455">
    <property type="entry name" value="HTHTETR"/>
</dbReference>
<gene>
    <name evidence="4" type="ORF">K8V56_00010</name>
</gene>
<organism evidence="4 5">
    <name type="scientific">Sporosarcina psychrophila</name>
    <name type="common">Bacillus psychrophilus</name>
    <dbReference type="NCBI Taxonomy" id="1476"/>
    <lineage>
        <taxon>Bacteria</taxon>
        <taxon>Bacillati</taxon>
        <taxon>Bacillota</taxon>
        <taxon>Bacilli</taxon>
        <taxon>Bacillales</taxon>
        <taxon>Caryophanaceae</taxon>
        <taxon>Sporosarcina</taxon>
    </lineage>
</organism>